<dbReference type="OrthoDB" id="2506641at2759"/>
<evidence type="ECO:0000313" key="2">
    <source>
        <dbReference type="EMBL" id="KNZ62469.1"/>
    </source>
</evidence>
<feature type="compositionally biased region" description="Polar residues" evidence="1">
    <location>
        <begin position="73"/>
        <end position="83"/>
    </location>
</feature>
<evidence type="ECO:0000256" key="1">
    <source>
        <dbReference type="SAM" id="MobiDB-lite"/>
    </source>
</evidence>
<feature type="compositionally biased region" description="Polar residues" evidence="1">
    <location>
        <begin position="186"/>
        <end position="208"/>
    </location>
</feature>
<reference evidence="2 3" key="1">
    <citation type="submission" date="2015-08" db="EMBL/GenBank/DDBJ databases">
        <title>Next Generation Sequencing and Analysis of the Genome of Puccinia sorghi L Schw, the Causal Agent of Maize Common Rust.</title>
        <authorList>
            <person name="Rochi L."/>
            <person name="Burguener G."/>
            <person name="Darino M."/>
            <person name="Turjanski A."/>
            <person name="Kreff E."/>
            <person name="Dieguez M.J."/>
            <person name="Sacco F."/>
        </authorList>
    </citation>
    <scope>NUCLEOTIDE SEQUENCE [LARGE SCALE GENOMIC DNA]</scope>
    <source>
        <strain evidence="2 3">RO10H11247</strain>
    </source>
</reference>
<keyword evidence="3" id="KW-1185">Reference proteome</keyword>
<proteinExistence type="predicted"/>
<protein>
    <submittedName>
        <fullName evidence="2">Uncharacterized protein</fullName>
    </submittedName>
</protein>
<dbReference type="AlphaFoldDB" id="A0A0L6VP27"/>
<sequence>MDNGGLEELLASFASETFAIQSQPEKDLRASLANFFAVAHDPNGARNERHGSVDATAVRLPAHGPTPARTMPAGSQMSLSFQANEPPPHNTPLGSPMEEDFFQFSGPPNNTLSPGNIPAAPSLTTSPVQPATPTNHHPLATTDALGNCLGCSHSVAFLPYQLPHAPNCPIHPFTTHRQSFHHAHNPPSTCSSHSPAQTHQSSQFQSRY</sequence>
<comment type="caution">
    <text evidence="2">The sequence shown here is derived from an EMBL/GenBank/DDBJ whole genome shotgun (WGS) entry which is preliminary data.</text>
</comment>
<dbReference type="VEuPathDB" id="FungiDB:VP01_1266g4"/>
<dbReference type="EMBL" id="LAVV01002965">
    <property type="protein sequence ID" value="KNZ62469.1"/>
    <property type="molecule type" value="Genomic_DNA"/>
</dbReference>
<dbReference type="Proteomes" id="UP000037035">
    <property type="component" value="Unassembled WGS sequence"/>
</dbReference>
<organism evidence="2 3">
    <name type="scientific">Puccinia sorghi</name>
    <dbReference type="NCBI Taxonomy" id="27349"/>
    <lineage>
        <taxon>Eukaryota</taxon>
        <taxon>Fungi</taxon>
        <taxon>Dikarya</taxon>
        <taxon>Basidiomycota</taxon>
        <taxon>Pucciniomycotina</taxon>
        <taxon>Pucciniomycetes</taxon>
        <taxon>Pucciniales</taxon>
        <taxon>Pucciniaceae</taxon>
        <taxon>Puccinia</taxon>
    </lineage>
</organism>
<name>A0A0L6VP27_9BASI</name>
<feature type="region of interest" description="Disordered" evidence="1">
    <location>
        <begin position="178"/>
        <end position="208"/>
    </location>
</feature>
<accession>A0A0L6VP27</accession>
<feature type="region of interest" description="Disordered" evidence="1">
    <location>
        <begin position="62"/>
        <end position="130"/>
    </location>
</feature>
<evidence type="ECO:0000313" key="3">
    <source>
        <dbReference type="Proteomes" id="UP000037035"/>
    </source>
</evidence>
<gene>
    <name evidence="2" type="ORF">VP01_1266g4</name>
</gene>